<reference evidence="1" key="1">
    <citation type="journal article" date="2019" name="bioRxiv">
        <title>The Genome of the Zebra Mussel, Dreissena polymorpha: A Resource for Invasive Species Research.</title>
        <authorList>
            <person name="McCartney M.A."/>
            <person name="Auch B."/>
            <person name="Kono T."/>
            <person name="Mallez S."/>
            <person name="Zhang Y."/>
            <person name="Obille A."/>
            <person name="Becker A."/>
            <person name="Abrahante J.E."/>
            <person name="Garbe J."/>
            <person name="Badalamenti J.P."/>
            <person name="Herman A."/>
            <person name="Mangelson H."/>
            <person name="Liachko I."/>
            <person name="Sullivan S."/>
            <person name="Sone E.D."/>
            <person name="Koren S."/>
            <person name="Silverstein K.A.T."/>
            <person name="Beckman K.B."/>
            <person name="Gohl D.M."/>
        </authorList>
    </citation>
    <scope>NUCLEOTIDE SEQUENCE</scope>
    <source>
        <strain evidence="1">Duluth1</strain>
        <tissue evidence="1">Whole animal</tissue>
    </source>
</reference>
<feature type="non-terminal residue" evidence="1">
    <location>
        <position position="1"/>
    </location>
</feature>
<organism evidence="1 2">
    <name type="scientific">Dreissena polymorpha</name>
    <name type="common">Zebra mussel</name>
    <name type="synonym">Mytilus polymorpha</name>
    <dbReference type="NCBI Taxonomy" id="45954"/>
    <lineage>
        <taxon>Eukaryota</taxon>
        <taxon>Metazoa</taxon>
        <taxon>Spiralia</taxon>
        <taxon>Lophotrochozoa</taxon>
        <taxon>Mollusca</taxon>
        <taxon>Bivalvia</taxon>
        <taxon>Autobranchia</taxon>
        <taxon>Heteroconchia</taxon>
        <taxon>Euheterodonta</taxon>
        <taxon>Imparidentia</taxon>
        <taxon>Neoheterodontei</taxon>
        <taxon>Myida</taxon>
        <taxon>Dreissenoidea</taxon>
        <taxon>Dreissenidae</taxon>
        <taxon>Dreissena</taxon>
    </lineage>
</organism>
<reference evidence="1" key="2">
    <citation type="submission" date="2020-11" db="EMBL/GenBank/DDBJ databases">
        <authorList>
            <person name="McCartney M.A."/>
            <person name="Auch B."/>
            <person name="Kono T."/>
            <person name="Mallez S."/>
            <person name="Becker A."/>
            <person name="Gohl D.M."/>
            <person name="Silverstein K.A.T."/>
            <person name="Koren S."/>
            <person name="Bechman K.B."/>
            <person name="Herman A."/>
            <person name="Abrahante J.E."/>
            <person name="Garbe J."/>
        </authorList>
    </citation>
    <scope>NUCLEOTIDE SEQUENCE</scope>
    <source>
        <strain evidence="1">Duluth1</strain>
        <tissue evidence="1">Whole animal</tissue>
    </source>
</reference>
<dbReference type="Proteomes" id="UP000828390">
    <property type="component" value="Unassembled WGS sequence"/>
</dbReference>
<accession>A0A9D4CG83</accession>
<gene>
    <name evidence="1" type="ORF">DPMN_049915</name>
</gene>
<keyword evidence="2" id="KW-1185">Reference proteome</keyword>
<protein>
    <submittedName>
        <fullName evidence="1">Uncharacterized protein</fullName>
    </submittedName>
</protein>
<name>A0A9D4CG83_DREPO</name>
<sequence>SDNEPGSTQFDYEDIDEHKSGTNLLKTNEDNVKTASDDYSNERHYQYAIYVNNSKPNGRIVMFVVITSAMLTQALESTCPAILTYDKLYSESVNLVIHFPFIR</sequence>
<comment type="caution">
    <text evidence="1">The sequence shown here is derived from an EMBL/GenBank/DDBJ whole genome shotgun (WGS) entry which is preliminary data.</text>
</comment>
<proteinExistence type="predicted"/>
<dbReference type="EMBL" id="JAIWYP010000012">
    <property type="protein sequence ID" value="KAH3724111.1"/>
    <property type="molecule type" value="Genomic_DNA"/>
</dbReference>
<evidence type="ECO:0000313" key="1">
    <source>
        <dbReference type="EMBL" id="KAH3724111.1"/>
    </source>
</evidence>
<evidence type="ECO:0000313" key="2">
    <source>
        <dbReference type="Proteomes" id="UP000828390"/>
    </source>
</evidence>
<dbReference type="AlphaFoldDB" id="A0A9D4CG83"/>